<accession>A0ABQ9TJM2</accession>
<evidence type="ECO:0000259" key="4">
    <source>
        <dbReference type="PROSITE" id="PS51117"/>
    </source>
</evidence>
<dbReference type="SMART" id="SM00136">
    <property type="entry name" value="LamNT"/>
    <property type="match status" value="1"/>
</dbReference>
<name>A0ABQ9TJM2_SAGOE</name>
<feature type="compositionally biased region" description="Low complexity" evidence="3">
    <location>
        <begin position="62"/>
        <end position="72"/>
    </location>
</feature>
<feature type="compositionally biased region" description="Pro residues" evidence="3">
    <location>
        <begin position="43"/>
        <end position="61"/>
    </location>
</feature>
<keyword evidence="6" id="KW-1185">Reference proteome</keyword>
<gene>
    <name evidence="5" type="ORF">P7K49_037686</name>
</gene>
<evidence type="ECO:0000256" key="3">
    <source>
        <dbReference type="SAM" id="MobiDB-lite"/>
    </source>
</evidence>
<keyword evidence="2" id="KW-0424">Laminin EGF-like domain</keyword>
<evidence type="ECO:0000256" key="1">
    <source>
        <dbReference type="ARBA" id="ARBA00023157"/>
    </source>
</evidence>
<feature type="region of interest" description="Disordered" evidence="3">
    <location>
        <begin position="136"/>
        <end position="174"/>
    </location>
</feature>
<dbReference type="Proteomes" id="UP001266305">
    <property type="component" value="Unassembled WGS sequence"/>
</dbReference>
<feature type="compositionally biased region" description="Pro residues" evidence="3">
    <location>
        <begin position="73"/>
        <end position="83"/>
    </location>
</feature>
<evidence type="ECO:0000313" key="6">
    <source>
        <dbReference type="Proteomes" id="UP001266305"/>
    </source>
</evidence>
<keyword evidence="1" id="KW-1015">Disulfide bond</keyword>
<evidence type="ECO:0000256" key="2">
    <source>
        <dbReference type="ARBA" id="ARBA00023292"/>
    </source>
</evidence>
<dbReference type="Pfam" id="PF00055">
    <property type="entry name" value="Laminin_N"/>
    <property type="match status" value="1"/>
</dbReference>
<feature type="region of interest" description="Disordered" evidence="3">
    <location>
        <begin position="1"/>
        <end position="116"/>
    </location>
</feature>
<organism evidence="5 6">
    <name type="scientific">Saguinus oedipus</name>
    <name type="common">Cotton-top tamarin</name>
    <name type="synonym">Oedipomidas oedipus</name>
    <dbReference type="NCBI Taxonomy" id="9490"/>
    <lineage>
        <taxon>Eukaryota</taxon>
        <taxon>Metazoa</taxon>
        <taxon>Chordata</taxon>
        <taxon>Craniata</taxon>
        <taxon>Vertebrata</taxon>
        <taxon>Euteleostomi</taxon>
        <taxon>Mammalia</taxon>
        <taxon>Eutheria</taxon>
        <taxon>Euarchontoglires</taxon>
        <taxon>Primates</taxon>
        <taxon>Haplorrhini</taxon>
        <taxon>Platyrrhini</taxon>
        <taxon>Cebidae</taxon>
        <taxon>Callitrichinae</taxon>
        <taxon>Saguinus</taxon>
    </lineage>
</organism>
<proteinExistence type="predicted"/>
<dbReference type="PROSITE" id="PS51117">
    <property type="entry name" value="LAMININ_NTER"/>
    <property type="match status" value="1"/>
</dbReference>
<feature type="domain" description="Laminin N-terminal" evidence="4">
    <location>
        <begin position="240"/>
        <end position="336"/>
    </location>
</feature>
<dbReference type="PANTHER" id="PTHR10574:SF270">
    <property type="entry name" value="LAMININ SUBUNIT GAMMA-1"/>
    <property type="match status" value="1"/>
</dbReference>
<dbReference type="Gene3D" id="2.60.120.260">
    <property type="entry name" value="Galactose-binding domain-like"/>
    <property type="match status" value="1"/>
</dbReference>
<dbReference type="InterPro" id="IPR050440">
    <property type="entry name" value="Laminin/Netrin_ECM"/>
</dbReference>
<dbReference type="PANTHER" id="PTHR10574">
    <property type="entry name" value="NETRIN/LAMININ-RELATED"/>
    <property type="match status" value="1"/>
</dbReference>
<dbReference type="InterPro" id="IPR008211">
    <property type="entry name" value="Laminin_N"/>
</dbReference>
<evidence type="ECO:0000313" key="5">
    <source>
        <dbReference type="EMBL" id="KAK2084653.1"/>
    </source>
</evidence>
<sequence length="336" mass="35355">MSAPWTPRDLCSGGAAEPGDPGDSRAGSRVCEAALPSRHAPPRRPPPPLPFPPLPTPPRLPAHPTRPSSPRETQPPPPPPPPGYMGRGGPGSCCGETGLGFLLNQTPPHPADPTPCSFLPGARARARARKSGVGAECGLLPGRRAGAVGRPPVSLRREPPPPPAPESGSLAPRLKQWSGLRGTPLGERNVPVPLRSSWPSRAARTLRPRGRLWPVLAVLAAAAAGCARAAMDECTDEGGRPQRCMPEFVNAAFNVTVVATNTCGTPPEEYCVQTGVTGVTKSCHLCDAGQPHLQHGAAFLTDYNNQADTTWWQSQTMLAGVQYPSSINLTLHLGKR</sequence>
<reference evidence="5 6" key="1">
    <citation type="submission" date="2023-05" db="EMBL/GenBank/DDBJ databases">
        <title>B98-5 Cell Line De Novo Hybrid Assembly: An Optical Mapping Approach.</title>
        <authorList>
            <person name="Kananen K."/>
            <person name="Auerbach J.A."/>
            <person name="Kautto E."/>
            <person name="Blachly J.S."/>
        </authorList>
    </citation>
    <scope>NUCLEOTIDE SEQUENCE [LARGE SCALE GENOMIC DNA]</scope>
    <source>
        <strain evidence="5">B95-8</strain>
        <tissue evidence="5">Cell line</tissue>
    </source>
</reference>
<comment type="caution">
    <text evidence="5">The sequence shown here is derived from an EMBL/GenBank/DDBJ whole genome shotgun (WGS) entry which is preliminary data.</text>
</comment>
<dbReference type="EMBL" id="JASSZA010000022">
    <property type="protein sequence ID" value="KAK2084653.1"/>
    <property type="molecule type" value="Genomic_DNA"/>
</dbReference>
<protein>
    <recommendedName>
        <fullName evidence="4">Laminin N-terminal domain-containing protein</fullName>
    </recommendedName>
</protein>